<feature type="transmembrane region" description="Helical" evidence="1">
    <location>
        <begin position="77"/>
        <end position="95"/>
    </location>
</feature>
<evidence type="ECO:0000256" key="1">
    <source>
        <dbReference type="SAM" id="Phobius"/>
    </source>
</evidence>
<keyword evidence="3" id="KW-1185">Reference proteome</keyword>
<reference evidence="3" key="1">
    <citation type="submission" date="2018-03" db="EMBL/GenBank/DDBJ databases">
        <authorList>
            <person name="Rodrigo-Torres L."/>
            <person name="Arahal R. D."/>
            <person name="Lucena T."/>
        </authorList>
    </citation>
    <scope>NUCLEOTIDE SEQUENCE [LARGE SCALE GENOMIC DNA]</scope>
    <source>
        <strain evidence="3">CECT 8871</strain>
    </source>
</reference>
<feature type="transmembrane region" description="Helical" evidence="1">
    <location>
        <begin position="47"/>
        <end position="65"/>
    </location>
</feature>
<protein>
    <recommendedName>
        <fullName evidence="4">Integral membrane protein</fullName>
    </recommendedName>
</protein>
<proteinExistence type="predicted"/>
<evidence type="ECO:0000313" key="2">
    <source>
        <dbReference type="EMBL" id="SPF80558.1"/>
    </source>
</evidence>
<sequence length="123" mass="13075">MIVFTVLYVVLCTATVFFQVGLIAGAPWGHLTQGGRVQGPLPKSGRIAALVSIFILAGMIVVVAAKGGLIRLDLPGWAGWVALTIQSLSMVANWATPSVPERRLWAPIVTTMFACMAITILLN</sequence>
<gene>
    <name evidence="2" type="ORF">PRI8871_02368</name>
</gene>
<evidence type="ECO:0000313" key="3">
    <source>
        <dbReference type="Proteomes" id="UP000244904"/>
    </source>
</evidence>
<dbReference type="EMBL" id="OMOJ01000004">
    <property type="protein sequence ID" value="SPF80558.1"/>
    <property type="molecule type" value="Genomic_DNA"/>
</dbReference>
<dbReference type="Proteomes" id="UP000244904">
    <property type="component" value="Unassembled WGS sequence"/>
</dbReference>
<keyword evidence="1" id="KW-0812">Transmembrane</keyword>
<dbReference type="AlphaFoldDB" id="A0A2R8AX37"/>
<accession>A0A2R8AX37</accession>
<evidence type="ECO:0008006" key="4">
    <source>
        <dbReference type="Google" id="ProtNLM"/>
    </source>
</evidence>
<dbReference type="OrthoDB" id="1524823at2"/>
<name>A0A2R8AX37_9RHOB</name>
<keyword evidence="1" id="KW-0472">Membrane</keyword>
<organism evidence="2 3">
    <name type="scientific">Pseudoprimorskyibacter insulae</name>
    <dbReference type="NCBI Taxonomy" id="1695997"/>
    <lineage>
        <taxon>Bacteria</taxon>
        <taxon>Pseudomonadati</taxon>
        <taxon>Pseudomonadota</taxon>
        <taxon>Alphaproteobacteria</taxon>
        <taxon>Rhodobacterales</taxon>
        <taxon>Paracoccaceae</taxon>
        <taxon>Pseudoprimorskyibacter</taxon>
    </lineage>
</organism>
<feature type="transmembrane region" description="Helical" evidence="1">
    <location>
        <begin position="6"/>
        <end position="26"/>
    </location>
</feature>
<feature type="transmembrane region" description="Helical" evidence="1">
    <location>
        <begin position="104"/>
        <end position="122"/>
    </location>
</feature>
<keyword evidence="1" id="KW-1133">Transmembrane helix</keyword>